<dbReference type="InterPro" id="IPR044640">
    <property type="entry name" value="RU2A"/>
</dbReference>
<comment type="subcellular location">
    <subcellularLocation>
        <location evidence="1">Nucleus</location>
    </subcellularLocation>
</comment>
<dbReference type="STRING" id="1097556.R4X807"/>
<evidence type="ECO:0000313" key="7">
    <source>
        <dbReference type="EMBL" id="CCG81620.1"/>
    </source>
</evidence>
<keyword evidence="2" id="KW-0433">Leucine-rich repeat</keyword>
<evidence type="ECO:0000256" key="4">
    <source>
        <dbReference type="ARBA" id="ARBA00023242"/>
    </source>
</evidence>
<comment type="similarity">
    <text evidence="5">Belongs to the U2 small nuclear ribonucleoprotein A family.</text>
</comment>
<accession>R4X807</accession>
<dbReference type="GO" id="GO:0000398">
    <property type="term" value="P:mRNA splicing, via spliceosome"/>
    <property type="evidence" value="ECO:0007669"/>
    <property type="project" value="InterPro"/>
</dbReference>
<comment type="caution">
    <text evidence="7">The sequence shown here is derived from an EMBL/GenBank/DDBJ whole genome shotgun (WGS) entry which is preliminary data.</text>
</comment>
<evidence type="ECO:0000256" key="6">
    <source>
        <dbReference type="ARBA" id="ARBA00024238"/>
    </source>
</evidence>
<dbReference type="Pfam" id="PF14580">
    <property type="entry name" value="LRR_9"/>
    <property type="match status" value="2"/>
</dbReference>
<organism evidence="7 8">
    <name type="scientific">Taphrina deformans (strain PYCC 5710 / ATCC 11124 / CBS 356.35 / IMI 108563 / JCM 9778 / NBRC 8474)</name>
    <name type="common">Peach leaf curl fungus</name>
    <name type="synonym">Lalaria deformans</name>
    <dbReference type="NCBI Taxonomy" id="1097556"/>
    <lineage>
        <taxon>Eukaryota</taxon>
        <taxon>Fungi</taxon>
        <taxon>Dikarya</taxon>
        <taxon>Ascomycota</taxon>
        <taxon>Taphrinomycotina</taxon>
        <taxon>Taphrinomycetes</taxon>
        <taxon>Taphrinales</taxon>
        <taxon>Taphrinaceae</taxon>
        <taxon>Taphrina</taxon>
    </lineage>
</organism>
<dbReference type="EMBL" id="CAHR02000048">
    <property type="protein sequence ID" value="CCG81620.1"/>
    <property type="molecule type" value="Genomic_DNA"/>
</dbReference>
<keyword evidence="4" id="KW-0539">Nucleus</keyword>
<dbReference type="GO" id="GO:0030620">
    <property type="term" value="F:U2 snRNA binding"/>
    <property type="evidence" value="ECO:0007669"/>
    <property type="project" value="InterPro"/>
</dbReference>
<protein>
    <recommendedName>
        <fullName evidence="6">U2 small nuclear ribonucleoprotein A'</fullName>
    </recommendedName>
</protein>
<dbReference type="Proteomes" id="UP000013776">
    <property type="component" value="Unassembled WGS sequence"/>
</dbReference>
<keyword evidence="7" id="KW-0687">Ribonucleoprotein</keyword>
<evidence type="ECO:0000256" key="3">
    <source>
        <dbReference type="ARBA" id="ARBA00022737"/>
    </source>
</evidence>
<sequence length="260" mass="28945">MVRLTADVLANAPSFLNPLKQRELDLRGYKIPAIENLGITRDQNEAIGKYNSDHCRFPLKRLIAETGIIDFTDNDIRHLGNFPRFTHLKTLLCARNRISSISPSLASTLPNLEVLVLSSNALTELTDLDAIAEFKSLDTLTCLDNPVSRNPHYRAWLIWRCPGLRVLDFRKIKTAERTAATELFGTSDDPTPLAADLLGIKSKTFDVSSTNGSDGPGLGRITEDERRKIKLAIMDATTMAEVQKLEMMLLEGRIPEGTKL</sequence>
<dbReference type="InterPro" id="IPR001611">
    <property type="entry name" value="Leu-rich_rpt"/>
</dbReference>
<evidence type="ECO:0000256" key="2">
    <source>
        <dbReference type="ARBA" id="ARBA00022614"/>
    </source>
</evidence>
<reference evidence="7 8" key="1">
    <citation type="journal article" date="2013" name="MBio">
        <title>Genome sequencing of the plant pathogen Taphrina deformans, the causal agent of peach leaf curl.</title>
        <authorList>
            <person name="Cisse O.H."/>
            <person name="Almeida J.M.G.C.F."/>
            <person name="Fonseca A."/>
            <person name="Kumar A.A."/>
            <person name="Salojaervi J."/>
            <person name="Overmyer K."/>
            <person name="Hauser P.M."/>
            <person name="Pagni M."/>
        </authorList>
    </citation>
    <scope>NUCLEOTIDE SEQUENCE [LARGE SCALE GENOMIC DNA]</scope>
    <source>
        <strain evidence="8">PYCC 5710 / ATCC 11124 / CBS 356.35 / IMI 108563 / JCM 9778 / NBRC 8474</strain>
    </source>
</reference>
<dbReference type="InterPro" id="IPR032675">
    <property type="entry name" value="LRR_dom_sf"/>
</dbReference>
<evidence type="ECO:0000256" key="5">
    <source>
        <dbReference type="ARBA" id="ARBA00024196"/>
    </source>
</evidence>
<dbReference type="PROSITE" id="PS51450">
    <property type="entry name" value="LRR"/>
    <property type="match status" value="1"/>
</dbReference>
<name>R4X807_TAPDE</name>
<dbReference type="Gene3D" id="3.80.10.10">
    <property type="entry name" value="Ribonuclease Inhibitor"/>
    <property type="match status" value="1"/>
</dbReference>
<dbReference type="GO" id="GO:0005686">
    <property type="term" value="C:U2 snRNP"/>
    <property type="evidence" value="ECO:0007669"/>
    <property type="project" value="TreeGrafter"/>
</dbReference>
<dbReference type="PANTHER" id="PTHR10552">
    <property type="entry name" value="U2 SMALL NUCLEAR RIBONUCLEOPROTEIN A"/>
    <property type="match status" value="1"/>
</dbReference>
<dbReference type="eggNOG" id="KOG1644">
    <property type="taxonomic scope" value="Eukaryota"/>
</dbReference>
<dbReference type="AlphaFoldDB" id="R4X807"/>
<dbReference type="VEuPathDB" id="FungiDB:TAPDE_001274"/>
<proteinExistence type="inferred from homology"/>
<evidence type="ECO:0000256" key="1">
    <source>
        <dbReference type="ARBA" id="ARBA00004123"/>
    </source>
</evidence>
<gene>
    <name evidence="7" type="ORF">TAPDE_001274</name>
</gene>
<keyword evidence="8" id="KW-1185">Reference proteome</keyword>
<keyword evidence="3" id="KW-0677">Repeat</keyword>
<evidence type="ECO:0000313" key="8">
    <source>
        <dbReference type="Proteomes" id="UP000013776"/>
    </source>
</evidence>
<dbReference type="OrthoDB" id="433501at2759"/>
<dbReference type="PANTHER" id="PTHR10552:SF6">
    <property type="entry name" value="U2 SMALL NUCLEAR RIBONUCLEOPROTEIN A"/>
    <property type="match status" value="1"/>
</dbReference>
<dbReference type="SUPFAM" id="SSF52058">
    <property type="entry name" value="L domain-like"/>
    <property type="match status" value="1"/>
</dbReference>